<accession>A0ABU9E625</accession>
<keyword evidence="2" id="KW-0560">Oxidoreductase</keyword>
<dbReference type="PRINTS" id="PR00081">
    <property type="entry name" value="GDHRDH"/>
</dbReference>
<protein>
    <submittedName>
        <fullName evidence="3">SDR family NAD(P)-dependent oxidoreductase</fullName>
    </submittedName>
</protein>
<comment type="caution">
    <text evidence="3">The sequence shown here is derived from an EMBL/GenBank/DDBJ whole genome shotgun (WGS) entry which is preliminary data.</text>
</comment>
<dbReference type="PROSITE" id="PS00061">
    <property type="entry name" value="ADH_SHORT"/>
    <property type="match status" value="1"/>
</dbReference>
<name>A0ABU9E625_9BACT</name>
<reference evidence="3 4" key="1">
    <citation type="submission" date="2024-02" db="EMBL/GenBank/DDBJ databases">
        <title>A novel Gemmatimonadota bacterium.</title>
        <authorList>
            <person name="Du Z.-J."/>
            <person name="Ye Y.-Q."/>
        </authorList>
    </citation>
    <scope>NUCLEOTIDE SEQUENCE [LARGE SCALE GENOMIC DNA]</scope>
    <source>
        <strain evidence="3 4">DH-20</strain>
    </source>
</reference>
<dbReference type="EMBL" id="JBBHLI010000001">
    <property type="protein sequence ID" value="MEK9499986.1"/>
    <property type="molecule type" value="Genomic_DNA"/>
</dbReference>
<evidence type="ECO:0000313" key="3">
    <source>
        <dbReference type="EMBL" id="MEK9499986.1"/>
    </source>
</evidence>
<gene>
    <name evidence="3" type="ORF">WI372_03180</name>
</gene>
<dbReference type="CDD" id="cd05233">
    <property type="entry name" value="SDR_c"/>
    <property type="match status" value="1"/>
</dbReference>
<dbReference type="PANTHER" id="PTHR42760">
    <property type="entry name" value="SHORT-CHAIN DEHYDROGENASES/REDUCTASES FAMILY MEMBER"/>
    <property type="match status" value="1"/>
</dbReference>
<sequence>MMFDLTDHVVAVIGAGSGIGEAVAHACAEQGARVACLDLDEAAAARVAGELPGEGSPHESARIDITDADSVASALGALAERQGHLDGVVCTPGVNVRKPIVDYTPEDFRKVVDVNLNGSFNVLQSAARIMLPQKSGSIVLFASIRAAVVEPGQSVYAATKGGIVQLAKAGAAEFGSAGVRVNAIAPGVVETPLTAPIKASPEWYGAYATKSALGRWAQPREMAGPAAFLLSEAATFLTGTTLYVDGGWTAIDGRFQPPGMG</sequence>
<dbReference type="InterPro" id="IPR020904">
    <property type="entry name" value="Sc_DH/Rdtase_CS"/>
</dbReference>
<dbReference type="Gene3D" id="3.40.50.720">
    <property type="entry name" value="NAD(P)-binding Rossmann-like Domain"/>
    <property type="match status" value="1"/>
</dbReference>
<dbReference type="InterPro" id="IPR002347">
    <property type="entry name" value="SDR_fam"/>
</dbReference>
<dbReference type="Pfam" id="PF13561">
    <property type="entry name" value="adh_short_C2"/>
    <property type="match status" value="1"/>
</dbReference>
<dbReference type="RefSeq" id="WP_405277819.1">
    <property type="nucleotide sequence ID" value="NZ_CP144380.1"/>
</dbReference>
<comment type="similarity">
    <text evidence="1">Belongs to the short-chain dehydrogenases/reductases (SDR) family.</text>
</comment>
<organism evidence="3 4">
    <name type="scientific">Gaopeijia maritima</name>
    <dbReference type="NCBI Taxonomy" id="3119007"/>
    <lineage>
        <taxon>Bacteria</taxon>
        <taxon>Pseudomonadati</taxon>
        <taxon>Gemmatimonadota</taxon>
        <taxon>Longimicrobiia</taxon>
        <taxon>Gaopeijiales</taxon>
        <taxon>Gaopeijiaceae</taxon>
        <taxon>Gaopeijia</taxon>
    </lineage>
</organism>
<dbReference type="Proteomes" id="UP001484239">
    <property type="component" value="Unassembled WGS sequence"/>
</dbReference>
<keyword evidence="4" id="KW-1185">Reference proteome</keyword>
<dbReference type="SUPFAM" id="SSF51735">
    <property type="entry name" value="NAD(P)-binding Rossmann-fold domains"/>
    <property type="match status" value="1"/>
</dbReference>
<dbReference type="PANTHER" id="PTHR42760:SF133">
    <property type="entry name" value="3-OXOACYL-[ACYL-CARRIER-PROTEIN] REDUCTASE"/>
    <property type="match status" value="1"/>
</dbReference>
<proteinExistence type="inferred from homology"/>
<evidence type="ECO:0000256" key="1">
    <source>
        <dbReference type="ARBA" id="ARBA00006484"/>
    </source>
</evidence>
<evidence type="ECO:0000313" key="4">
    <source>
        <dbReference type="Proteomes" id="UP001484239"/>
    </source>
</evidence>
<evidence type="ECO:0000256" key="2">
    <source>
        <dbReference type="ARBA" id="ARBA00023002"/>
    </source>
</evidence>
<dbReference type="InterPro" id="IPR036291">
    <property type="entry name" value="NAD(P)-bd_dom_sf"/>
</dbReference>